<gene>
    <name evidence="1" type="ORF">L207DRAFT_511487</name>
</gene>
<dbReference type="EMBL" id="KZ613944">
    <property type="protein sequence ID" value="PMD41671.1"/>
    <property type="molecule type" value="Genomic_DNA"/>
</dbReference>
<reference evidence="1 2" key="1">
    <citation type="submission" date="2016-04" db="EMBL/GenBank/DDBJ databases">
        <title>A degradative enzymes factory behind the ericoid mycorrhizal symbiosis.</title>
        <authorList>
            <consortium name="DOE Joint Genome Institute"/>
            <person name="Martino E."/>
            <person name="Morin E."/>
            <person name="Grelet G."/>
            <person name="Kuo A."/>
            <person name="Kohler A."/>
            <person name="Daghino S."/>
            <person name="Barry K."/>
            <person name="Choi C."/>
            <person name="Cichocki N."/>
            <person name="Clum A."/>
            <person name="Copeland A."/>
            <person name="Hainaut M."/>
            <person name="Haridas S."/>
            <person name="Labutti K."/>
            <person name="Lindquist E."/>
            <person name="Lipzen A."/>
            <person name="Khouja H.-R."/>
            <person name="Murat C."/>
            <person name="Ohm R."/>
            <person name="Olson A."/>
            <person name="Spatafora J."/>
            <person name="Veneault-Fourrey C."/>
            <person name="Henrissat B."/>
            <person name="Grigoriev I."/>
            <person name="Martin F."/>
            <person name="Perotto S."/>
        </authorList>
    </citation>
    <scope>NUCLEOTIDE SEQUENCE [LARGE SCALE GENOMIC DNA]</scope>
    <source>
        <strain evidence="1 2">F</strain>
    </source>
</reference>
<accession>A0A2J6RT28</accession>
<protein>
    <submittedName>
        <fullName evidence="1">Uncharacterized protein</fullName>
    </submittedName>
</protein>
<evidence type="ECO:0000313" key="2">
    <source>
        <dbReference type="Proteomes" id="UP000235786"/>
    </source>
</evidence>
<proteinExistence type="predicted"/>
<dbReference type="AlphaFoldDB" id="A0A2J6RT28"/>
<keyword evidence="2" id="KW-1185">Reference proteome</keyword>
<sequence>MKRPFHLKHGLKVPVSLTHQLRLFDLISRYHWALIPRMDDAICHTESQRVDYRGILHQSLSSCLSARDQQPAIAFLASYLLSIERPLARRKSNVAAPPSTLIMPRVTSTLRNGVNEVRKYFGHSRRISPYRVPSVLCRIRQMTFSNLRSSTQLRWWSSREMGRGLSNRRSLLLLGHSWRDVRIDNIAVLYRPQICPEAEIRRLYEYGPKFFTLQIFPDTAKEFPFWQSTV</sequence>
<name>A0A2J6RT28_HYAVF</name>
<evidence type="ECO:0000313" key="1">
    <source>
        <dbReference type="EMBL" id="PMD41671.1"/>
    </source>
</evidence>
<organism evidence="1 2">
    <name type="scientific">Hyaloscypha variabilis (strain UAMH 11265 / GT02V1 / F)</name>
    <name type="common">Meliniomyces variabilis</name>
    <dbReference type="NCBI Taxonomy" id="1149755"/>
    <lineage>
        <taxon>Eukaryota</taxon>
        <taxon>Fungi</taxon>
        <taxon>Dikarya</taxon>
        <taxon>Ascomycota</taxon>
        <taxon>Pezizomycotina</taxon>
        <taxon>Leotiomycetes</taxon>
        <taxon>Helotiales</taxon>
        <taxon>Hyaloscyphaceae</taxon>
        <taxon>Hyaloscypha</taxon>
        <taxon>Hyaloscypha variabilis</taxon>
    </lineage>
</organism>
<dbReference type="Proteomes" id="UP000235786">
    <property type="component" value="Unassembled WGS sequence"/>
</dbReference>